<name>A0AB34FQN5_9HYPO</name>
<evidence type="ECO:0000313" key="3">
    <source>
        <dbReference type="Proteomes" id="UP001163105"/>
    </source>
</evidence>
<dbReference type="PANTHER" id="PTHR43283">
    <property type="entry name" value="BETA-LACTAMASE-RELATED"/>
    <property type="match status" value="1"/>
</dbReference>
<dbReference type="SUPFAM" id="SSF56601">
    <property type="entry name" value="beta-lactamase/transpeptidase-like"/>
    <property type="match status" value="1"/>
</dbReference>
<sequence length="424" mass="46811">MQPYNNTAVILPVMRFSKESIERLQSLMDEAVSGPDAIPGATVVVVDKNGDDLFVHSAGKRGATSKEDMTPQNVFWMASCTKMLTALACMQLVERGILDLDDSEQLEDLCPELQTLSVLAKDGSLEPKRNGITLRMLLTHTAGFGYSFFNTSLRDWARPVGMDEFSGEFEDMIQPLVFQPGEGWEYGISMDWAGIALERMTGTKLNDYIHAHVCQPLGLKSMTMFPTPEMKQNLAYMHQRTQEGVYSVRDHLFRRPLVVRTKEQRDAVFHSGGGGMFAKPQDFSLVLAVLLNEGTCPITGAKLLEKTTVNEMFQNSIPDFPQFGRQGIPNAKPDLTNPLPDLYPTEGNSPQGWGLSFMLTGGATGRSAGTGWWAGLANLFWWADRENGVAGVVCTQVLPFADPKILALWFGVEAGVYQALQDAR</sequence>
<feature type="domain" description="Beta-lactamase-related" evidence="1">
    <location>
        <begin position="30"/>
        <end position="400"/>
    </location>
</feature>
<dbReference type="InterPro" id="IPR001466">
    <property type="entry name" value="Beta-lactam-related"/>
</dbReference>
<gene>
    <name evidence="2" type="ORF">O9K51_05056</name>
</gene>
<dbReference type="PANTHER" id="PTHR43283:SF3">
    <property type="entry name" value="BETA-LACTAMASE FAMILY PROTEIN (AFU_ORTHOLOGUE AFUA_5G07500)"/>
    <property type="match status" value="1"/>
</dbReference>
<dbReference type="AlphaFoldDB" id="A0AB34FQN5"/>
<dbReference type="Pfam" id="PF00144">
    <property type="entry name" value="Beta-lactamase"/>
    <property type="match status" value="1"/>
</dbReference>
<dbReference type="InterPro" id="IPR012338">
    <property type="entry name" value="Beta-lactam/transpept-like"/>
</dbReference>
<accession>A0AB34FQN5</accession>
<dbReference type="InterPro" id="IPR050789">
    <property type="entry name" value="Diverse_Enzym_Activities"/>
</dbReference>
<reference evidence="2" key="1">
    <citation type="submission" date="2023-01" db="EMBL/GenBank/DDBJ databases">
        <title>The growth and conidiation of Purpureocillium lavendulum are regulated by nitrogen source and histone H3K14 acetylation.</title>
        <authorList>
            <person name="Tang P."/>
            <person name="Han J."/>
            <person name="Zhang C."/>
            <person name="Tang P."/>
            <person name="Qi F."/>
            <person name="Zhang K."/>
            <person name="Liang L."/>
        </authorList>
    </citation>
    <scope>NUCLEOTIDE SEQUENCE</scope>
    <source>
        <strain evidence="2">YMF1.00683</strain>
    </source>
</reference>
<dbReference type="EMBL" id="JAQHRD010000004">
    <property type="protein sequence ID" value="KAJ6441505.1"/>
    <property type="molecule type" value="Genomic_DNA"/>
</dbReference>
<proteinExistence type="predicted"/>
<organism evidence="2 3">
    <name type="scientific">Purpureocillium lavendulum</name>
    <dbReference type="NCBI Taxonomy" id="1247861"/>
    <lineage>
        <taxon>Eukaryota</taxon>
        <taxon>Fungi</taxon>
        <taxon>Dikarya</taxon>
        <taxon>Ascomycota</taxon>
        <taxon>Pezizomycotina</taxon>
        <taxon>Sordariomycetes</taxon>
        <taxon>Hypocreomycetidae</taxon>
        <taxon>Hypocreales</taxon>
        <taxon>Ophiocordycipitaceae</taxon>
        <taxon>Purpureocillium</taxon>
    </lineage>
</organism>
<keyword evidence="3" id="KW-1185">Reference proteome</keyword>
<dbReference type="Proteomes" id="UP001163105">
    <property type="component" value="Unassembled WGS sequence"/>
</dbReference>
<comment type="caution">
    <text evidence="2">The sequence shown here is derived from an EMBL/GenBank/DDBJ whole genome shotgun (WGS) entry which is preliminary data.</text>
</comment>
<evidence type="ECO:0000313" key="2">
    <source>
        <dbReference type="EMBL" id="KAJ6441505.1"/>
    </source>
</evidence>
<dbReference type="Gene3D" id="3.40.710.10">
    <property type="entry name" value="DD-peptidase/beta-lactamase superfamily"/>
    <property type="match status" value="1"/>
</dbReference>
<protein>
    <submittedName>
        <fullName evidence="2">Beta-lactamase family protein</fullName>
    </submittedName>
</protein>
<evidence type="ECO:0000259" key="1">
    <source>
        <dbReference type="Pfam" id="PF00144"/>
    </source>
</evidence>